<dbReference type="PANTHER" id="PTHR11629:SF63">
    <property type="entry name" value="V-TYPE PROTON ATPASE SUBUNIT A"/>
    <property type="match status" value="1"/>
</dbReference>
<evidence type="ECO:0000256" key="2">
    <source>
        <dbReference type="ARBA" id="ARBA00009904"/>
    </source>
</evidence>
<dbReference type="AlphaFoldDB" id="A0A927WDX8"/>
<gene>
    <name evidence="9" type="ORF">E7215_09765</name>
</gene>
<evidence type="ECO:0000256" key="6">
    <source>
        <dbReference type="ARBA" id="ARBA00023065"/>
    </source>
</evidence>
<feature type="transmembrane region" description="Helical" evidence="8">
    <location>
        <begin position="366"/>
        <end position="395"/>
    </location>
</feature>
<evidence type="ECO:0000256" key="1">
    <source>
        <dbReference type="ARBA" id="ARBA00004141"/>
    </source>
</evidence>
<evidence type="ECO:0000256" key="7">
    <source>
        <dbReference type="ARBA" id="ARBA00023136"/>
    </source>
</evidence>
<name>A0A927WDX8_9CLOT</name>
<dbReference type="PANTHER" id="PTHR11629">
    <property type="entry name" value="VACUOLAR PROTON ATPASES"/>
    <property type="match status" value="1"/>
</dbReference>
<organism evidence="9 10">
    <name type="scientific">Clostridium sulfidigenes</name>
    <dbReference type="NCBI Taxonomy" id="318464"/>
    <lineage>
        <taxon>Bacteria</taxon>
        <taxon>Bacillati</taxon>
        <taxon>Bacillota</taxon>
        <taxon>Clostridia</taxon>
        <taxon>Eubacteriales</taxon>
        <taxon>Clostridiaceae</taxon>
        <taxon>Clostridium</taxon>
    </lineage>
</organism>
<feature type="transmembrane region" description="Helical" evidence="8">
    <location>
        <begin position="506"/>
        <end position="529"/>
    </location>
</feature>
<dbReference type="Proteomes" id="UP000768462">
    <property type="component" value="Unassembled WGS sequence"/>
</dbReference>
<comment type="caution">
    <text evidence="9">The sequence shown here is derived from an EMBL/GenBank/DDBJ whole genome shotgun (WGS) entry which is preliminary data.</text>
</comment>
<dbReference type="InterPro" id="IPR002490">
    <property type="entry name" value="V-ATPase_116kDa_su"/>
</dbReference>
<keyword evidence="5 8" id="KW-1133">Transmembrane helix</keyword>
<feature type="transmembrane region" description="Helical" evidence="8">
    <location>
        <begin position="476"/>
        <end position="500"/>
    </location>
</feature>
<dbReference type="EMBL" id="SVCM01000110">
    <property type="protein sequence ID" value="MBE6060444.1"/>
    <property type="molecule type" value="Genomic_DNA"/>
</dbReference>
<feature type="transmembrane region" description="Helical" evidence="8">
    <location>
        <begin position="593"/>
        <end position="617"/>
    </location>
</feature>
<keyword evidence="3" id="KW-0813">Transport</keyword>
<feature type="transmembrane region" description="Helical" evidence="8">
    <location>
        <begin position="565"/>
        <end position="587"/>
    </location>
</feature>
<keyword evidence="4 8" id="KW-0812">Transmembrane</keyword>
<keyword evidence="7 8" id="KW-0472">Membrane</keyword>
<feature type="transmembrane region" description="Helical" evidence="8">
    <location>
        <begin position="445"/>
        <end position="464"/>
    </location>
</feature>
<sequence length="653" mass="73681">MAIVKMNKFMLLAFENQKKSLLEKLQSFQNVQFLDLSKNESSELNQLKSDSASSEISEVEGELSKVKFIIELLSTFSEKPKLLKDLKEGKKSYSYDVLEQITSTSHWHEVYSDLKQKDNKINMNHNYITKLKANIEELKPWESLDTSVESINVLKKSKAILGEIPQGNVDSLRLKLEETTKNYYFEVISSVGRNSYIMVIAHNDDLADIEQLLKSSSFSKIDIQCDGVPKEVIKEYKKTIESINTENNFIQEGMKEHVNKLEEYKVVYEYYSSLLLRLKSTENFLKSKNIVAIEGYYPSELHNDFQSTLKSILGDDYYLESESAEGDDVPVKLKNNKVFESFENITSMYSVPKYKEIDPTPLLAPFYIFFFGMMLSDAGYGLVMFVGTLIALTTFNLDEDTRKSIKMFFLLSISTIFWGIMYGSYFGDFIKIAPLWMKPDSNVGLLMIVSVVMGLIQIYVGLGIKAYMQIRDKDYFGAFADVGLWYITLTGAIIWALSAFVDLASLGVPAVIIAIAKYGTIAGMVGIVLTNGRQESSIGGKLGQGFYALYGITSYVGDLVSYTRLAALGLATGFIAYAFNIMVSMVSTSWATIIFGVAIFVVGHVFNLFINALGAYVHTCRLQYLEYFGKFYEGGGTSFEPLKYNSKYFKISK</sequence>
<evidence type="ECO:0000256" key="8">
    <source>
        <dbReference type="SAM" id="Phobius"/>
    </source>
</evidence>
<comment type="similarity">
    <text evidence="2">Belongs to the V-ATPase 116 kDa subunit family.</text>
</comment>
<evidence type="ECO:0000256" key="4">
    <source>
        <dbReference type="ARBA" id="ARBA00022692"/>
    </source>
</evidence>
<comment type="subcellular location">
    <subcellularLocation>
        <location evidence="1">Membrane</location>
        <topology evidence="1">Multi-pass membrane protein</topology>
    </subcellularLocation>
</comment>
<dbReference type="GO" id="GO:0007035">
    <property type="term" value="P:vacuolar acidification"/>
    <property type="evidence" value="ECO:0007669"/>
    <property type="project" value="TreeGrafter"/>
</dbReference>
<evidence type="ECO:0000313" key="9">
    <source>
        <dbReference type="EMBL" id="MBE6060444.1"/>
    </source>
</evidence>
<accession>A0A927WDX8</accession>
<feature type="transmembrane region" description="Helical" evidence="8">
    <location>
        <begin position="407"/>
        <end position="425"/>
    </location>
</feature>
<keyword evidence="6" id="KW-0406">Ion transport</keyword>
<dbReference type="GO" id="GO:0046961">
    <property type="term" value="F:proton-transporting ATPase activity, rotational mechanism"/>
    <property type="evidence" value="ECO:0007669"/>
    <property type="project" value="InterPro"/>
</dbReference>
<dbReference type="GO" id="GO:0033179">
    <property type="term" value="C:proton-transporting V-type ATPase, V0 domain"/>
    <property type="evidence" value="ECO:0007669"/>
    <property type="project" value="InterPro"/>
</dbReference>
<proteinExistence type="inferred from homology"/>
<reference evidence="9" key="1">
    <citation type="submission" date="2019-04" db="EMBL/GenBank/DDBJ databases">
        <title>Evolution of Biomass-Degrading Anaerobic Consortia Revealed by Metagenomics.</title>
        <authorList>
            <person name="Peng X."/>
        </authorList>
    </citation>
    <scope>NUCLEOTIDE SEQUENCE</scope>
    <source>
        <strain evidence="9">SIG254</strain>
    </source>
</reference>
<evidence type="ECO:0000256" key="3">
    <source>
        <dbReference type="ARBA" id="ARBA00022448"/>
    </source>
</evidence>
<dbReference type="Pfam" id="PF01496">
    <property type="entry name" value="V_ATPase_I"/>
    <property type="match status" value="2"/>
</dbReference>
<evidence type="ECO:0000256" key="5">
    <source>
        <dbReference type="ARBA" id="ARBA00022989"/>
    </source>
</evidence>
<evidence type="ECO:0000313" key="10">
    <source>
        <dbReference type="Proteomes" id="UP000768462"/>
    </source>
</evidence>
<dbReference type="GO" id="GO:0016471">
    <property type="term" value="C:vacuolar proton-transporting V-type ATPase complex"/>
    <property type="evidence" value="ECO:0007669"/>
    <property type="project" value="TreeGrafter"/>
</dbReference>
<protein>
    <submittedName>
        <fullName evidence="9">V-type ATP synthase subunit I</fullName>
    </submittedName>
</protein>
<dbReference type="GO" id="GO:0051117">
    <property type="term" value="F:ATPase binding"/>
    <property type="evidence" value="ECO:0007669"/>
    <property type="project" value="TreeGrafter"/>
</dbReference>